<comment type="caution">
    <text evidence="2">The sequence shown here is derived from an EMBL/GenBank/DDBJ whole genome shotgun (WGS) entry which is preliminary data.</text>
</comment>
<feature type="region of interest" description="Disordered" evidence="1">
    <location>
        <begin position="20"/>
        <end position="44"/>
    </location>
</feature>
<accession>A0AAV1ZA94</accession>
<feature type="compositionally biased region" description="Basic and acidic residues" evidence="1">
    <location>
        <begin position="24"/>
        <end position="33"/>
    </location>
</feature>
<dbReference type="Proteomes" id="UP001497382">
    <property type="component" value="Unassembled WGS sequence"/>
</dbReference>
<proteinExistence type="predicted"/>
<reference evidence="2 3" key="1">
    <citation type="submission" date="2024-04" db="EMBL/GenBank/DDBJ databases">
        <authorList>
            <person name="Rising A."/>
            <person name="Reimegard J."/>
            <person name="Sonavane S."/>
            <person name="Akerstrom W."/>
            <person name="Nylinder S."/>
            <person name="Hedman E."/>
            <person name="Kallberg Y."/>
        </authorList>
    </citation>
    <scope>NUCLEOTIDE SEQUENCE [LARGE SCALE GENOMIC DNA]</scope>
</reference>
<dbReference type="EMBL" id="CAXIEN010000034">
    <property type="protein sequence ID" value="CAL1268535.1"/>
    <property type="molecule type" value="Genomic_DNA"/>
</dbReference>
<sequence length="61" mass="7389">MSKAWDYFIHMTLLYSTGGARFPKPPEKGQKKQQEKRRRYLTGKHWKKGFLPKNRFRTFNA</sequence>
<dbReference type="AlphaFoldDB" id="A0AAV1ZA94"/>
<evidence type="ECO:0000313" key="3">
    <source>
        <dbReference type="Proteomes" id="UP001497382"/>
    </source>
</evidence>
<keyword evidence="3" id="KW-1185">Reference proteome</keyword>
<protein>
    <recommendedName>
        <fullName evidence="4">40S ribosomal protein S30</fullName>
    </recommendedName>
</protein>
<gene>
    <name evidence="2" type="ORF">LARSCL_LOCUS4219</name>
</gene>
<organism evidence="2 3">
    <name type="scientific">Larinioides sclopetarius</name>
    <dbReference type="NCBI Taxonomy" id="280406"/>
    <lineage>
        <taxon>Eukaryota</taxon>
        <taxon>Metazoa</taxon>
        <taxon>Ecdysozoa</taxon>
        <taxon>Arthropoda</taxon>
        <taxon>Chelicerata</taxon>
        <taxon>Arachnida</taxon>
        <taxon>Araneae</taxon>
        <taxon>Araneomorphae</taxon>
        <taxon>Entelegynae</taxon>
        <taxon>Araneoidea</taxon>
        <taxon>Araneidae</taxon>
        <taxon>Larinioides</taxon>
    </lineage>
</organism>
<evidence type="ECO:0008006" key="4">
    <source>
        <dbReference type="Google" id="ProtNLM"/>
    </source>
</evidence>
<evidence type="ECO:0000256" key="1">
    <source>
        <dbReference type="SAM" id="MobiDB-lite"/>
    </source>
</evidence>
<evidence type="ECO:0000313" key="2">
    <source>
        <dbReference type="EMBL" id="CAL1268535.1"/>
    </source>
</evidence>
<feature type="compositionally biased region" description="Basic residues" evidence="1">
    <location>
        <begin position="34"/>
        <end position="44"/>
    </location>
</feature>
<name>A0AAV1ZA94_9ARAC</name>